<reference evidence="1" key="1">
    <citation type="submission" date="2019-04" db="EMBL/GenBank/DDBJ databases">
        <title>Microbes associate with the intestines of laboratory mice.</title>
        <authorList>
            <person name="Navarre W."/>
            <person name="Wong E."/>
            <person name="Huang K."/>
            <person name="Tropini C."/>
            <person name="Ng K."/>
            <person name="Yu B."/>
        </authorList>
    </citation>
    <scope>NUCLEOTIDE SEQUENCE</scope>
    <source>
        <strain evidence="1">NM01_1-7b</strain>
    </source>
</reference>
<sequence>MNFFKCRECGSLAMEIVTGEHDSAKVFQELKANTTDASGEKHVPVVEKKGDIISVKVGELEHPMLEEHYIMWIYLETDQGGMLRKLSAGEKPEAEFHLSAGEKPVAAYEYCNLHGLWKAEITVNNK</sequence>
<organism evidence="1 2">
    <name type="scientific">Petralouisia muris</name>
    <dbReference type="NCBI Taxonomy" id="3032872"/>
    <lineage>
        <taxon>Bacteria</taxon>
        <taxon>Bacillati</taxon>
        <taxon>Bacillota</taxon>
        <taxon>Clostridia</taxon>
        <taxon>Lachnospirales</taxon>
        <taxon>Lachnospiraceae</taxon>
        <taxon>Petralouisia</taxon>
    </lineage>
</organism>
<protein>
    <submittedName>
        <fullName evidence="1">Desulfoferrodoxin</fullName>
    </submittedName>
</protein>
<accession>A0AC61RRR5</accession>
<keyword evidence="2" id="KW-1185">Reference proteome</keyword>
<dbReference type="Proteomes" id="UP000304953">
    <property type="component" value="Unassembled WGS sequence"/>
</dbReference>
<name>A0AC61RRR5_9FIRM</name>
<evidence type="ECO:0000313" key="1">
    <source>
        <dbReference type="EMBL" id="TGY91943.1"/>
    </source>
</evidence>
<comment type="caution">
    <text evidence="1">The sequence shown here is derived from an EMBL/GenBank/DDBJ whole genome shotgun (WGS) entry which is preliminary data.</text>
</comment>
<gene>
    <name evidence="1" type="ORF">E5329_19670</name>
</gene>
<proteinExistence type="predicted"/>
<evidence type="ECO:0000313" key="2">
    <source>
        <dbReference type="Proteomes" id="UP000304953"/>
    </source>
</evidence>
<dbReference type="EMBL" id="SRYA01000049">
    <property type="protein sequence ID" value="TGY91943.1"/>
    <property type="molecule type" value="Genomic_DNA"/>
</dbReference>